<feature type="transmembrane region" description="Helical" evidence="7">
    <location>
        <begin position="236"/>
        <end position="258"/>
    </location>
</feature>
<gene>
    <name evidence="9" type="ORF">QO192_11135</name>
</gene>
<sequence length="530" mass="59269">MSKSIENISVASHDNNVLDGVQKTGISIGLIGLFIMALALFNINFPNKGIWLTASIVAIFGGIILYANRTYLNKPEGIKNDGIWHSSLTNKGTLAWMVGIILTSFYVVLYWFPKYLGLNSEGGANTGIVAFFDPLSLLLNGKPASQWFVYGSLYTIAILGLGYKFILKYRHNKYQLVRTISVMFFQLGFAFLIPEILEKLNPEKAYFAKDLKNMWPLNYYFFNDWHLKAMIEGGGLGMFMLLFGIAMIFIISPILTYFYGKRWYCSWVCGCGGLAETAGDSFRHLSSKSMISWKIERWMIHSVLVFVFVMTIAVIFTFLSNNPEMSFITRDQFIGGIVIFLTVFTTALYLFKRKDMDTDAVYTMVTLVVIIIISLLMNYFSGNQNILFIDSNSLREWYGFAIGAAFSGVIGVGFYPILGNRVWCRFGCPMAAILGLQQRLLSKFRITTNGGQCISCGNCSTFCEMGIDVRSYAQKGENIVRSSCVGCGVCSAVCPRGVLKLENDSPGGRINANEILLGNDIDLMDYVNNK</sequence>
<reference evidence="9 10" key="1">
    <citation type="submission" date="2023-05" db="EMBL/GenBank/DDBJ databases">
        <title>Adaptations of aquatic viruses from atmosphere-close ecosystems of the Central Arctic Ocean.</title>
        <authorList>
            <person name="Rahlff J."/>
            <person name="Holmfeldt K."/>
        </authorList>
    </citation>
    <scope>NUCLEOTIDE SEQUENCE [LARGE SCALE GENOMIC DNA]</scope>
    <source>
        <strain evidence="9 10">Arc14</strain>
    </source>
</reference>
<dbReference type="PROSITE" id="PS00198">
    <property type="entry name" value="4FE4S_FER_1"/>
    <property type="match status" value="1"/>
</dbReference>
<keyword evidence="7" id="KW-1133">Transmembrane helix</keyword>
<name>A0ABV4KDT7_9FLAO</name>
<protein>
    <submittedName>
        <fullName evidence="9">4Fe-4S binding protein</fullName>
    </submittedName>
</protein>
<feature type="transmembrane region" description="Helical" evidence="7">
    <location>
        <begin position="298"/>
        <end position="320"/>
    </location>
</feature>
<dbReference type="EMBL" id="JASMRN010000008">
    <property type="protein sequence ID" value="MEZ7515833.1"/>
    <property type="molecule type" value="Genomic_DNA"/>
</dbReference>
<dbReference type="PANTHER" id="PTHR30176">
    <property type="entry name" value="FERREDOXIN-TYPE PROTEIN NAPH"/>
    <property type="match status" value="1"/>
</dbReference>
<evidence type="ECO:0000256" key="6">
    <source>
        <dbReference type="ARBA" id="ARBA00023014"/>
    </source>
</evidence>
<dbReference type="PROSITE" id="PS51379">
    <property type="entry name" value="4FE4S_FER_2"/>
    <property type="match status" value="2"/>
</dbReference>
<keyword evidence="3" id="KW-0479">Metal-binding</keyword>
<dbReference type="InterPro" id="IPR017900">
    <property type="entry name" value="4Fe4S_Fe_S_CS"/>
</dbReference>
<evidence type="ECO:0000256" key="3">
    <source>
        <dbReference type="ARBA" id="ARBA00022723"/>
    </source>
</evidence>
<dbReference type="Proteomes" id="UP001568894">
    <property type="component" value="Unassembled WGS sequence"/>
</dbReference>
<feature type="transmembrane region" description="Helical" evidence="7">
    <location>
        <begin position="360"/>
        <end position="377"/>
    </location>
</feature>
<dbReference type="SUPFAM" id="SSF54862">
    <property type="entry name" value="4Fe-4S ferredoxins"/>
    <property type="match status" value="1"/>
</dbReference>
<feature type="transmembrane region" description="Helical" evidence="7">
    <location>
        <begin position="147"/>
        <end position="167"/>
    </location>
</feature>
<evidence type="ECO:0000313" key="10">
    <source>
        <dbReference type="Proteomes" id="UP001568894"/>
    </source>
</evidence>
<feature type="transmembrane region" description="Helical" evidence="7">
    <location>
        <begin position="332"/>
        <end position="351"/>
    </location>
</feature>
<evidence type="ECO:0000259" key="8">
    <source>
        <dbReference type="PROSITE" id="PS51379"/>
    </source>
</evidence>
<evidence type="ECO:0000256" key="1">
    <source>
        <dbReference type="ARBA" id="ARBA00022448"/>
    </source>
</evidence>
<evidence type="ECO:0000256" key="5">
    <source>
        <dbReference type="ARBA" id="ARBA00023004"/>
    </source>
</evidence>
<dbReference type="RefSeq" id="WP_371570531.1">
    <property type="nucleotide sequence ID" value="NZ_JASMRN010000008.1"/>
</dbReference>
<organism evidence="9 10">
    <name type="scientific">Flavobacterium frigidarium</name>
    <dbReference type="NCBI Taxonomy" id="99286"/>
    <lineage>
        <taxon>Bacteria</taxon>
        <taxon>Pseudomonadati</taxon>
        <taxon>Bacteroidota</taxon>
        <taxon>Flavobacteriia</taxon>
        <taxon>Flavobacteriales</taxon>
        <taxon>Flavobacteriaceae</taxon>
        <taxon>Flavobacterium</taxon>
    </lineage>
</organism>
<keyword evidence="2" id="KW-0004">4Fe-4S</keyword>
<evidence type="ECO:0000256" key="2">
    <source>
        <dbReference type="ARBA" id="ARBA00022485"/>
    </source>
</evidence>
<feature type="transmembrane region" description="Helical" evidence="7">
    <location>
        <begin position="179"/>
        <end position="197"/>
    </location>
</feature>
<feature type="transmembrane region" description="Helical" evidence="7">
    <location>
        <begin position="397"/>
        <end position="418"/>
    </location>
</feature>
<dbReference type="Pfam" id="PF12801">
    <property type="entry name" value="Fer4_5"/>
    <property type="match status" value="2"/>
</dbReference>
<feature type="transmembrane region" description="Helical" evidence="7">
    <location>
        <begin position="93"/>
        <end position="112"/>
    </location>
</feature>
<dbReference type="InterPro" id="IPR051684">
    <property type="entry name" value="Electron_Trans/Redox"/>
</dbReference>
<evidence type="ECO:0000256" key="4">
    <source>
        <dbReference type="ARBA" id="ARBA00022982"/>
    </source>
</evidence>
<proteinExistence type="predicted"/>
<dbReference type="PANTHER" id="PTHR30176:SF3">
    <property type="entry name" value="FERREDOXIN-TYPE PROTEIN NAPH"/>
    <property type="match status" value="1"/>
</dbReference>
<keyword evidence="7" id="KW-0812">Transmembrane</keyword>
<keyword evidence="6" id="KW-0411">Iron-sulfur</keyword>
<feature type="transmembrane region" description="Helical" evidence="7">
    <location>
        <begin position="49"/>
        <end position="72"/>
    </location>
</feature>
<keyword evidence="10" id="KW-1185">Reference proteome</keyword>
<feature type="domain" description="4Fe-4S ferredoxin-type" evidence="8">
    <location>
        <begin position="444"/>
        <end position="472"/>
    </location>
</feature>
<accession>A0ABV4KDT7</accession>
<feature type="transmembrane region" description="Helical" evidence="7">
    <location>
        <begin position="25"/>
        <end position="43"/>
    </location>
</feature>
<dbReference type="InterPro" id="IPR017896">
    <property type="entry name" value="4Fe4S_Fe-S-bd"/>
</dbReference>
<keyword evidence="5" id="KW-0408">Iron</keyword>
<feature type="domain" description="4Fe-4S ferredoxin-type" evidence="8">
    <location>
        <begin position="475"/>
        <end position="504"/>
    </location>
</feature>
<keyword evidence="4" id="KW-0249">Electron transport</keyword>
<evidence type="ECO:0000256" key="7">
    <source>
        <dbReference type="SAM" id="Phobius"/>
    </source>
</evidence>
<comment type="caution">
    <text evidence="9">The sequence shown here is derived from an EMBL/GenBank/DDBJ whole genome shotgun (WGS) entry which is preliminary data.</text>
</comment>
<keyword evidence="1" id="KW-0813">Transport</keyword>
<keyword evidence="7" id="KW-0472">Membrane</keyword>
<dbReference type="Pfam" id="PF13237">
    <property type="entry name" value="Fer4_10"/>
    <property type="match status" value="1"/>
</dbReference>
<evidence type="ECO:0000313" key="9">
    <source>
        <dbReference type="EMBL" id="MEZ7515833.1"/>
    </source>
</evidence>
<dbReference type="Gene3D" id="3.30.70.20">
    <property type="match status" value="1"/>
</dbReference>